<dbReference type="PANTHER" id="PTHR46585:SF1">
    <property type="entry name" value="CHROMO DOMAIN-CONTAINING PROTEIN"/>
    <property type="match status" value="1"/>
</dbReference>
<dbReference type="GO" id="GO:0003676">
    <property type="term" value="F:nucleic acid binding"/>
    <property type="evidence" value="ECO:0007669"/>
    <property type="project" value="InterPro"/>
</dbReference>
<dbReference type="InterPro" id="IPR016197">
    <property type="entry name" value="Chromo-like_dom_sf"/>
</dbReference>
<dbReference type="InterPro" id="IPR001584">
    <property type="entry name" value="Integrase_cat-core"/>
</dbReference>
<sequence length="338" mass="39862">MILDKLYNDPANPAGFAGVNQLWTEARKKDASIKKKDVEEYLEGNRTYTIHRPRRVHFKRSITNPSGYMTDVQCDLADFQKLSRQNNGKNYALVAIDVLSKRVFAEPNGNAPHRIFSDKGTEFRSKEIMDFFREKDIEKYTATFSEVKASLAERCIRNIKQRLYRFMSEKHTLKWIEALPKIVDAINHSKCRVLGGLRPIDVSFNNAKEIREMVFGPIGKNKLRKKPRFKKNDHVRMSRSKNIFSKGYLPNFSDEILQIDLVKKKANPNRYRVRDDNGELFKGYFYPEELTRVRKDENTSYRIEKIIKSRKKKDGGKEFFVKFFDYPQPYWIDENQFV</sequence>
<dbReference type="OrthoDB" id="6343797at2759"/>
<dbReference type="EMBL" id="CAJEWN010000618">
    <property type="protein sequence ID" value="CAD2187032.1"/>
    <property type="molecule type" value="Genomic_DNA"/>
</dbReference>
<dbReference type="PROSITE" id="PS50013">
    <property type="entry name" value="CHROMO_2"/>
    <property type="match status" value="1"/>
</dbReference>
<feature type="domain" description="Chromo" evidence="1">
    <location>
        <begin position="301"/>
        <end position="338"/>
    </location>
</feature>
<dbReference type="AlphaFoldDB" id="A0A6V7WJ47"/>
<dbReference type="CDD" id="cd00024">
    <property type="entry name" value="CD_CSD"/>
    <property type="match status" value="1"/>
</dbReference>
<dbReference type="Gene3D" id="2.40.50.40">
    <property type="match status" value="1"/>
</dbReference>
<dbReference type="Gene3D" id="3.30.420.10">
    <property type="entry name" value="Ribonuclease H-like superfamily/Ribonuclease H"/>
    <property type="match status" value="1"/>
</dbReference>
<feature type="domain" description="Integrase catalytic" evidence="2">
    <location>
        <begin position="49"/>
        <end position="207"/>
    </location>
</feature>
<dbReference type="InterPro" id="IPR012337">
    <property type="entry name" value="RNaseH-like_sf"/>
</dbReference>
<dbReference type="PANTHER" id="PTHR46585">
    <property type="entry name" value="INTEGRASE CORE DOMAIN CONTAINING PROTEIN"/>
    <property type="match status" value="1"/>
</dbReference>
<dbReference type="SUPFAM" id="SSF53098">
    <property type="entry name" value="Ribonuclease H-like"/>
    <property type="match status" value="1"/>
</dbReference>
<evidence type="ECO:0000313" key="4">
    <source>
        <dbReference type="Proteomes" id="UP000580250"/>
    </source>
</evidence>
<comment type="caution">
    <text evidence="3">The sequence shown here is derived from an EMBL/GenBank/DDBJ whole genome shotgun (WGS) entry which is preliminary data.</text>
</comment>
<protein>
    <submittedName>
        <fullName evidence="3">Uncharacterized protein</fullName>
    </submittedName>
</protein>
<dbReference type="InterPro" id="IPR000953">
    <property type="entry name" value="Chromo/chromo_shadow_dom"/>
</dbReference>
<evidence type="ECO:0000259" key="1">
    <source>
        <dbReference type="PROSITE" id="PS50013"/>
    </source>
</evidence>
<evidence type="ECO:0000259" key="2">
    <source>
        <dbReference type="PROSITE" id="PS50994"/>
    </source>
</evidence>
<reference evidence="3 4" key="1">
    <citation type="submission" date="2020-08" db="EMBL/GenBank/DDBJ databases">
        <authorList>
            <person name="Koutsovoulos G."/>
            <person name="Danchin GJ E."/>
        </authorList>
    </citation>
    <scope>NUCLEOTIDE SEQUENCE [LARGE SCALE GENOMIC DNA]</scope>
</reference>
<dbReference type="InterPro" id="IPR036397">
    <property type="entry name" value="RNaseH_sf"/>
</dbReference>
<organism evidence="3 4">
    <name type="scientific">Meloidogyne enterolobii</name>
    <name type="common">Root-knot nematode worm</name>
    <name type="synonym">Meloidogyne mayaguensis</name>
    <dbReference type="NCBI Taxonomy" id="390850"/>
    <lineage>
        <taxon>Eukaryota</taxon>
        <taxon>Metazoa</taxon>
        <taxon>Ecdysozoa</taxon>
        <taxon>Nematoda</taxon>
        <taxon>Chromadorea</taxon>
        <taxon>Rhabditida</taxon>
        <taxon>Tylenchina</taxon>
        <taxon>Tylenchomorpha</taxon>
        <taxon>Tylenchoidea</taxon>
        <taxon>Meloidogynidae</taxon>
        <taxon>Meloidogyninae</taxon>
        <taxon>Meloidogyne</taxon>
    </lineage>
</organism>
<gene>
    <name evidence="3" type="ORF">MENT_LOCUS39587</name>
</gene>
<dbReference type="PROSITE" id="PS50994">
    <property type="entry name" value="INTEGRASE"/>
    <property type="match status" value="1"/>
</dbReference>
<dbReference type="SUPFAM" id="SSF54160">
    <property type="entry name" value="Chromo domain-like"/>
    <property type="match status" value="1"/>
</dbReference>
<evidence type="ECO:0000313" key="3">
    <source>
        <dbReference type="EMBL" id="CAD2187032.1"/>
    </source>
</evidence>
<accession>A0A6V7WJ47</accession>
<proteinExistence type="predicted"/>
<dbReference type="GO" id="GO:0015074">
    <property type="term" value="P:DNA integration"/>
    <property type="evidence" value="ECO:0007669"/>
    <property type="project" value="InterPro"/>
</dbReference>
<dbReference type="Proteomes" id="UP000580250">
    <property type="component" value="Unassembled WGS sequence"/>
</dbReference>
<name>A0A6V7WJ47_MELEN</name>